<dbReference type="InterPro" id="IPR036390">
    <property type="entry name" value="WH_DNA-bd_sf"/>
</dbReference>
<evidence type="ECO:0000256" key="4">
    <source>
        <dbReference type="ARBA" id="ARBA00023163"/>
    </source>
</evidence>
<dbReference type="GO" id="GO:0045892">
    <property type="term" value="P:negative regulation of DNA-templated transcription"/>
    <property type="evidence" value="ECO:0007669"/>
    <property type="project" value="TreeGrafter"/>
</dbReference>
<evidence type="ECO:0000313" key="7">
    <source>
        <dbReference type="Proteomes" id="UP000177979"/>
    </source>
</evidence>
<dbReference type="PANTHER" id="PTHR34824:SF1">
    <property type="entry name" value="HEAT-INDUCIBLE TRANSCRIPTION REPRESSOR HRCA"/>
    <property type="match status" value="1"/>
</dbReference>
<evidence type="ECO:0000256" key="3">
    <source>
        <dbReference type="ARBA" id="ARBA00023016"/>
    </source>
</evidence>
<comment type="caution">
    <text evidence="6">The sequence shown here is derived from an EMBL/GenBank/DDBJ whole genome shotgun (WGS) entry which is preliminary data.</text>
</comment>
<sequence length="242" mass="27137">MDLSSRQTAIIKAIVEEYTSSAEPVGSVTLENKYRLGVSPATLRNEMAALEEKGFLAQPHASAGRVPTSVAIKFYVNELMKERDLSVAEQVAVKENVWDYRSNPDALLRESVRVLADRTKSLSFATLDKDRTYHSGYANLLLAREFFNIDLTREIFDMLDHSNRLMEIFGRALGAQPIHLLIGRDLGVDIIFEPVGCLFADVQIGDRRGQLGIIGPCRQAYDHNIPLVRYVANLVNQIAETW</sequence>
<dbReference type="InterPro" id="IPR002571">
    <property type="entry name" value="HrcA"/>
</dbReference>
<dbReference type="EMBL" id="MFAG01000041">
    <property type="protein sequence ID" value="OGD71027.1"/>
    <property type="molecule type" value="Genomic_DNA"/>
</dbReference>
<evidence type="ECO:0000313" key="6">
    <source>
        <dbReference type="EMBL" id="OGD71027.1"/>
    </source>
</evidence>
<keyword evidence="2" id="KW-0805">Transcription regulation</keyword>
<dbReference type="PANTHER" id="PTHR34824">
    <property type="entry name" value="HEAT-INDUCIBLE TRANSCRIPTION REPRESSOR HRCA"/>
    <property type="match status" value="1"/>
</dbReference>
<proteinExistence type="predicted"/>
<feature type="domain" description="Heat-inducible transcription repressor HrcA C-terminal" evidence="5">
    <location>
        <begin position="72"/>
        <end position="224"/>
    </location>
</feature>
<name>A0A1F5EUF8_9BACT</name>
<organism evidence="6 7">
    <name type="scientific">Candidatus Collierbacteria bacterium RIFCSPHIGHO2_01_FULL_50_25</name>
    <dbReference type="NCBI Taxonomy" id="1817722"/>
    <lineage>
        <taxon>Bacteria</taxon>
        <taxon>Candidatus Collieribacteriota</taxon>
    </lineage>
</organism>
<dbReference type="STRING" id="1817722.A2703_01150"/>
<dbReference type="InterPro" id="IPR036388">
    <property type="entry name" value="WH-like_DNA-bd_sf"/>
</dbReference>
<dbReference type="Gene3D" id="1.10.10.10">
    <property type="entry name" value="Winged helix-like DNA-binding domain superfamily/Winged helix DNA-binding domain"/>
    <property type="match status" value="1"/>
</dbReference>
<dbReference type="Pfam" id="PF01628">
    <property type="entry name" value="HrcA"/>
    <property type="match status" value="1"/>
</dbReference>
<keyword evidence="4" id="KW-0804">Transcription</keyword>
<dbReference type="SUPFAM" id="SSF46785">
    <property type="entry name" value="Winged helix' DNA-binding domain"/>
    <property type="match status" value="1"/>
</dbReference>
<dbReference type="SUPFAM" id="SSF55781">
    <property type="entry name" value="GAF domain-like"/>
    <property type="match status" value="1"/>
</dbReference>
<accession>A0A1F5EUF8</accession>
<keyword evidence="3" id="KW-0346">Stress response</keyword>
<dbReference type="Proteomes" id="UP000177979">
    <property type="component" value="Unassembled WGS sequence"/>
</dbReference>
<evidence type="ECO:0000256" key="2">
    <source>
        <dbReference type="ARBA" id="ARBA00023015"/>
    </source>
</evidence>
<dbReference type="InterPro" id="IPR021153">
    <property type="entry name" value="HrcA_C"/>
</dbReference>
<dbReference type="AlphaFoldDB" id="A0A1F5EUF8"/>
<reference evidence="6 7" key="1">
    <citation type="journal article" date="2016" name="Nat. Commun.">
        <title>Thousands of microbial genomes shed light on interconnected biogeochemical processes in an aquifer system.</title>
        <authorList>
            <person name="Anantharaman K."/>
            <person name="Brown C.T."/>
            <person name="Hug L.A."/>
            <person name="Sharon I."/>
            <person name="Castelle C.J."/>
            <person name="Probst A.J."/>
            <person name="Thomas B.C."/>
            <person name="Singh A."/>
            <person name="Wilkins M.J."/>
            <person name="Karaoz U."/>
            <person name="Brodie E.L."/>
            <person name="Williams K.H."/>
            <person name="Hubbard S.S."/>
            <person name="Banfield J.F."/>
        </authorList>
    </citation>
    <scope>NUCLEOTIDE SEQUENCE [LARGE SCALE GENOMIC DNA]</scope>
</reference>
<protein>
    <recommendedName>
        <fullName evidence="5">Heat-inducible transcription repressor HrcA C-terminal domain-containing protein</fullName>
    </recommendedName>
</protein>
<dbReference type="InterPro" id="IPR029016">
    <property type="entry name" value="GAF-like_dom_sf"/>
</dbReference>
<evidence type="ECO:0000256" key="1">
    <source>
        <dbReference type="ARBA" id="ARBA00022491"/>
    </source>
</evidence>
<dbReference type="GO" id="GO:0003677">
    <property type="term" value="F:DNA binding"/>
    <property type="evidence" value="ECO:0007669"/>
    <property type="project" value="InterPro"/>
</dbReference>
<evidence type="ECO:0000259" key="5">
    <source>
        <dbReference type="Pfam" id="PF01628"/>
    </source>
</evidence>
<gene>
    <name evidence="6" type="ORF">A2703_01150</name>
</gene>
<dbReference type="Gene3D" id="3.30.450.40">
    <property type="match status" value="1"/>
</dbReference>
<keyword evidence="1" id="KW-0678">Repressor</keyword>